<dbReference type="RefSeq" id="WP_394827968.1">
    <property type="nucleotide sequence ID" value="NZ_CP089984.1"/>
</dbReference>
<protein>
    <submittedName>
        <fullName evidence="2">Uncharacterized protein</fullName>
    </submittedName>
</protein>
<keyword evidence="3" id="KW-1185">Reference proteome</keyword>
<reference evidence="2 3" key="1">
    <citation type="submission" date="2021-12" db="EMBL/GenBank/DDBJ databases">
        <title>Discovery of the Pendulisporaceae a myxobacterial family with distinct sporulation behavior and unique specialized metabolism.</title>
        <authorList>
            <person name="Garcia R."/>
            <person name="Popoff A."/>
            <person name="Bader C.D."/>
            <person name="Loehr J."/>
            <person name="Walesch S."/>
            <person name="Walt C."/>
            <person name="Boldt J."/>
            <person name="Bunk B."/>
            <person name="Haeckl F.J.F.P.J."/>
            <person name="Gunesch A.P."/>
            <person name="Birkelbach J."/>
            <person name="Nuebel U."/>
            <person name="Pietschmann T."/>
            <person name="Bach T."/>
            <person name="Mueller R."/>
        </authorList>
    </citation>
    <scope>NUCLEOTIDE SEQUENCE [LARGE SCALE GENOMIC DNA]</scope>
    <source>
        <strain evidence="2 3">MSr11954</strain>
    </source>
</reference>
<dbReference type="InterPro" id="IPR036249">
    <property type="entry name" value="Thioredoxin-like_sf"/>
</dbReference>
<evidence type="ECO:0000313" key="2">
    <source>
        <dbReference type="EMBL" id="WXB18333.1"/>
    </source>
</evidence>
<organism evidence="2 3">
    <name type="scientific">Pendulispora albinea</name>
    <dbReference type="NCBI Taxonomy" id="2741071"/>
    <lineage>
        <taxon>Bacteria</taxon>
        <taxon>Pseudomonadati</taxon>
        <taxon>Myxococcota</taxon>
        <taxon>Myxococcia</taxon>
        <taxon>Myxococcales</taxon>
        <taxon>Sorangiineae</taxon>
        <taxon>Pendulisporaceae</taxon>
        <taxon>Pendulispora</taxon>
    </lineage>
</organism>
<feature type="region of interest" description="Disordered" evidence="1">
    <location>
        <begin position="38"/>
        <end position="63"/>
    </location>
</feature>
<proteinExistence type="predicted"/>
<accession>A0ABZ2M750</accession>
<dbReference type="Gene3D" id="3.40.30.10">
    <property type="entry name" value="Glutaredoxin"/>
    <property type="match status" value="1"/>
</dbReference>
<evidence type="ECO:0000256" key="1">
    <source>
        <dbReference type="SAM" id="MobiDB-lite"/>
    </source>
</evidence>
<dbReference type="SUPFAM" id="SSF52833">
    <property type="entry name" value="Thioredoxin-like"/>
    <property type="match status" value="1"/>
</dbReference>
<gene>
    <name evidence="2" type="ORF">LZC94_13920</name>
</gene>
<evidence type="ECO:0000313" key="3">
    <source>
        <dbReference type="Proteomes" id="UP001370348"/>
    </source>
</evidence>
<sequence>MGRVHPAVHGLTRDRRVAWALEELEVPYCVHGFDHTGGGTSRDQFRRMNPFKPLPVLSRASPG</sequence>
<dbReference type="Proteomes" id="UP001370348">
    <property type="component" value="Chromosome"/>
</dbReference>
<dbReference type="EMBL" id="CP089984">
    <property type="protein sequence ID" value="WXB18333.1"/>
    <property type="molecule type" value="Genomic_DNA"/>
</dbReference>
<name>A0ABZ2M750_9BACT</name>